<feature type="coiled-coil region" evidence="1">
    <location>
        <begin position="267"/>
        <end position="312"/>
    </location>
</feature>
<proteinExistence type="predicted"/>
<gene>
    <name evidence="5" type="ORF">EDC30_10137</name>
</gene>
<reference evidence="5 6" key="1">
    <citation type="submission" date="2019-03" db="EMBL/GenBank/DDBJ databases">
        <title>Genomic Encyclopedia of Type Strains, Phase IV (KMG-IV): sequencing the most valuable type-strain genomes for metagenomic binning, comparative biology and taxonomic classification.</title>
        <authorList>
            <person name="Goeker M."/>
        </authorList>
    </citation>
    <scope>NUCLEOTIDE SEQUENCE [LARGE SCALE GENOMIC DNA]</scope>
    <source>
        <strain evidence="5 6">DSM 7445</strain>
    </source>
</reference>
<keyword evidence="3" id="KW-0812">Transmembrane</keyword>
<dbReference type="Pfam" id="PF25800">
    <property type="entry name" value="FimV_N"/>
    <property type="match status" value="1"/>
</dbReference>
<sequence length="857" mass="92819">MRDHRMPALRTIALVVIAAWGTAGYAAGLGPIRVQSALGQALHASVPVFGVNSSELTASCIQVALAHPDGASMMPVRAAVAHTGDAATIQLSTRQAVNEPAVTLNLQVSCGGSIQRSYQLLLDPVLSLPQLAQENQQIRPSADNGKLGLKAQPMIAPAEDGTMPATSRRAGSRRSRNPEPATGSGHAAVQPPATKAPAQPEARKVTRSVLKLSGDDVVIDTGATFSPGLKLTDSLSESRDTGDAQSAVELKKAYDRFAAILRDEDPAQASEKQLQDMQAKLQDLEKQTAALKEKNELQRQADQSAIERARREAVPSGWIIALGVLLLAALGAIGWLYRRIQLLGRQHSTELWEKTMFGQHTETQAWDNTLGEDDTFAAIDASTSVLTEAKHSDWERGVPLDDALAVDWASQLPTMQAPAAKPASKRASAHQVQGIEVEEAADEKNPSEHVLAAENPAQSATQTHLRAPQPGTEQKVKAQVAANVADTGSANKPQHSPEKNQSGEWSMEVEEISDLIQEAEFWMLLNDPERAIDMLKPCLEIAHPVSPVPWIYLLDLYRVTGKKDDYRALASRIKKVFNTNAPAWGEEAPMRCLRDYPHVVQKIEELWEGDSIISYLESLLLDEREGARAGFDLTVYREIVHLISVAQDPKVMRWRGQLNFDNSEPRQLSQKVSLAAADSGGSAPTGIDEQEADVFDRATSKQIVTRQVTLKSAALKAEASGKMAAAPAAPVKKQPVEPAVMEFDTIGLAPIDEPEPAISFADDLPPEPEPLLPTSSQATDLHLDEQATAASEETGPEDPERLADMARKLDLVLAYQEIGEHVGARVLLEEVIQGGSPLQVEKAKAMLKKLLKEIDWQ</sequence>
<dbReference type="OrthoDB" id="9180424at2"/>
<feature type="compositionally biased region" description="Polar residues" evidence="2">
    <location>
        <begin position="486"/>
        <end position="504"/>
    </location>
</feature>
<dbReference type="Gene3D" id="1.20.58.2200">
    <property type="match status" value="1"/>
</dbReference>
<dbReference type="EMBL" id="SLZQ01000001">
    <property type="protein sequence ID" value="TCS39087.1"/>
    <property type="molecule type" value="Genomic_DNA"/>
</dbReference>
<evidence type="ECO:0000313" key="5">
    <source>
        <dbReference type="EMBL" id="TCS39087.1"/>
    </source>
</evidence>
<evidence type="ECO:0000256" key="3">
    <source>
        <dbReference type="SAM" id="Phobius"/>
    </source>
</evidence>
<dbReference type="NCBIfam" id="TIGR03504">
    <property type="entry name" value="FimV_Cterm"/>
    <property type="match status" value="1"/>
</dbReference>
<feature type="transmembrane region" description="Helical" evidence="3">
    <location>
        <begin position="318"/>
        <end position="337"/>
    </location>
</feature>
<feature type="region of interest" description="Disordered" evidence="2">
    <location>
        <begin position="455"/>
        <end position="507"/>
    </location>
</feature>
<keyword evidence="6" id="KW-1185">Reference proteome</keyword>
<evidence type="ECO:0000256" key="2">
    <source>
        <dbReference type="SAM" id="MobiDB-lite"/>
    </source>
</evidence>
<feature type="domain" description="FimV N-terminal" evidence="4">
    <location>
        <begin position="27"/>
        <end position="124"/>
    </location>
</feature>
<dbReference type="InterPro" id="IPR057840">
    <property type="entry name" value="FimV_N"/>
</dbReference>
<accession>A0A4R3I085</accession>
<dbReference type="InterPro" id="IPR038440">
    <property type="entry name" value="FimV_C_sf"/>
</dbReference>
<dbReference type="Proteomes" id="UP000295382">
    <property type="component" value="Unassembled WGS sequence"/>
</dbReference>
<keyword evidence="3" id="KW-1133">Transmembrane helix</keyword>
<evidence type="ECO:0000313" key="6">
    <source>
        <dbReference type="Proteomes" id="UP000295382"/>
    </source>
</evidence>
<feature type="region of interest" description="Disordered" evidence="2">
    <location>
        <begin position="154"/>
        <end position="202"/>
    </location>
</feature>
<evidence type="ECO:0000256" key="1">
    <source>
        <dbReference type="SAM" id="Coils"/>
    </source>
</evidence>
<comment type="caution">
    <text evidence="5">The sequence shown here is derived from an EMBL/GenBank/DDBJ whole genome shotgun (WGS) entry which is preliminary data.</text>
</comment>
<name>A0A4R3I085_PAULE</name>
<keyword evidence="3" id="KW-0472">Membrane</keyword>
<keyword evidence="1" id="KW-0175">Coiled coil</keyword>
<protein>
    <submittedName>
        <fullName evidence="5">FimV-like protein</fullName>
    </submittedName>
</protein>
<evidence type="ECO:0000259" key="4">
    <source>
        <dbReference type="Pfam" id="PF25800"/>
    </source>
</evidence>
<organism evidence="5 6">
    <name type="scientific">Paucimonas lemoignei</name>
    <name type="common">Pseudomonas lemoignei</name>
    <dbReference type="NCBI Taxonomy" id="29443"/>
    <lineage>
        <taxon>Bacteria</taxon>
        <taxon>Pseudomonadati</taxon>
        <taxon>Pseudomonadota</taxon>
        <taxon>Betaproteobacteria</taxon>
        <taxon>Burkholderiales</taxon>
        <taxon>Burkholderiaceae</taxon>
        <taxon>Paucimonas</taxon>
    </lineage>
</organism>
<dbReference type="AlphaFoldDB" id="A0A4R3I085"/>
<dbReference type="InterPro" id="IPR020011">
    <property type="entry name" value="FimV_C"/>
</dbReference>